<keyword evidence="5" id="KW-0540">Nuclease</keyword>
<dbReference type="InterPro" id="IPR020821">
    <property type="entry name" value="ENPP1-3/EXOG-like_nuc-like"/>
</dbReference>
<evidence type="ECO:0000259" key="4">
    <source>
        <dbReference type="PROSITE" id="PS51841"/>
    </source>
</evidence>
<dbReference type="PROSITE" id="PS51841">
    <property type="entry name" value="LTD"/>
    <property type="match status" value="1"/>
</dbReference>
<dbReference type="SMART" id="SM00892">
    <property type="entry name" value="Endonuclease_NS"/>
    <property type="match status" value="1"/>
</dbReference>
<dbReference type="Pfam" id="PF01223">
    <property type="entry name" value="Endonuclease_NS"/>
    <property type="match status" value="1"/>
</dbReference>
<dbReference type="SMART" id="SM00477">
    <property type="entry name" value="NUC"/>
    <property type="match status" value="1"/>
</dbReference>
<dbReference type="InterPro" id="IPR003343">
    <property type="entry name" value="Big_2"/>
</dbReference>
<dbReference type="Proteomes" id="UP000582837">
    <property type="component" value="Unassembled WGS sequence"/>
</dbReference>
<dbReference type="GO" id="GO:0016787">
    <property type="term" value="F:hydrolase activity"/>
    <property type="evidence" value="ECO:0007669"/>
    <property type="project" value="InterPro"/>
</dbReference>
<dbReference type="InterPro" id="IPR001604">
    <property type="entry name" value="Endo_G_ENPP1-like_dom"/>
</dbReference>
<feature type="binding site" evidence="2">
    <location>
        <position position="612"/>
    </location>
    <ligand>
        <name>Mg(2+)</name>
        <dbReference type="ChEBI" id="CHEBI:18420"/>
        <note>catalytic</note>
    </ligand>
</feature>
<dbReference type="SUPFAM" id="SSF74853">
    <property type="entry name" value="Lamin A/C globular tail domain"/>
    <property type="match status" value="1"/>
</dbReference>
<keyword evidence="3" id="KW-0732">Signal</keyword>
<dbReference type="InterPro" id="IPR040255">
    <property type="entry name" value="Non-specific_endonuclease"/>
</dbReference>
<keyword evidence="5" id="KW-0255">Endonuclease</keyword>
<dbReference type="GO" id="GO:0046872">
    <property type="term" value="F:metal ion binding"/>
    <property type="evidence" value="ECO:0007669"/>
    <property type="project" value="UniProtKB-KW"/>
</dbReference>
<feature type="signal peptide" evidence="3">
    <location>
        <begin position="1"/>
        <end position="25"/>
    </location>
</feature>
<proteinExistence type="predicted"/>
<evidence type="ECO:0000256" key="1">
    <source>
        <dbReference type="PIRSR" id="PIRSR640255-1"/>
    </source>
</evidence>
<dbReference type="GO" id="GO:0004519">
    <property type="term" value="F:endonuclease activity"/>
    <property type="evidence" value="ECO:0007669"/>
    <property type="project" value="UniProtKB-KW"/>
</dbReference>
<dbReference type="GO" id="GO:0003676">
    <property type="term" value="F:nucleic acid binding"/>
    <property type="evidence" value="ECO:0007669"/>
    <property type="project" value="InterPro"/>
</dbReference>
<dbReference type="SUPFAM" id="SSF54060">
    <property type="entry name" value="His-Me finger endonucleases"/>
    <property type="match status" value="1"/>
</dbReference>
<dbReference type="PROSITE" id="PS51257">
    <property type="entry name" value="PROKAR_LIPOPROTEIN"/>
    <property type="match status" value="1"/>
</dbReference>
<accession>A0A841H3P4</accession>
<evidence type="ECO:0000256" key="3">
    <source>
        <dbReference type="SAM" id="SignalP"/>
    </source>
</evidence>
<evidence type="ECO:0000313" key="6">
    <source>
        <dbReference type="Proteomes" id="UP000582837"/>
    </source>
</evidence>
<dbReference type="Pfam" id="PF02368">
    <property type="entry name" value="Big_2"/>
    <property type="match status" value="1"/>
</dbReference>
<feature type="chain" id="PRO_5032409639" evidence="3">
    <location>
        <begin position="26"/>
        <end position="745"/>
    </location>
</feature>
<reference evidence="5 6" key="1">
    <citation type="submission" date="2020-08" db="EMBL/GenBank/DDBJ databases">
        <title>Genomic Encyclopedia of Type Strains, Phase IV (KMG-IV): sequencing the most valuable type-strain genomes for metagenomic binning, comparative biology and taxonomic classification.</title>
        <authorList>
            <person name="Goeker M."/>
        </authorList>
    </citation>
    <scope>NUCLEOTIDE SEQUENCE [LARGE SCALE GENOMIC DNA]</scope>
    <source>
        <strain evidence="5 6">DSM 29007</strain>
    </source>
</reference>
<evidence type="ECO:0000313" key="5">
    <source>
        <dbReference type="EMBL" id="MBB6072593.1"/>
    </source>
</evidence>
<dbReference type="PANTHER" id="PTHR13966:SF5">
    <property type="entry name" value="ENDONUCLEASE G, MITOCHONDRIAL"/>
    <property type="match status" value="1"/>
</dbReference>
<protein>
    <submittedName>
        <fullName evidence="5">DNA/RNA endonuclease G (NUC1)</fullName>
    </submittedName>
</protein>
<organism evidence="5 6">
    <name type="scientific">Longimicrobium terrae</name>
    <dbReference type="NCBI Taxonomy" id="1639882"/>
    <lineage>
        <taxon>Bacteria</taxon>
        <taxon>Pseudomonadati</taxon>
        <taxon>Gemmatimonadota</taxon>
        <taxon>Longimicrobiia</taxon>
        <taxon>Longimicrobiales</taxon>
        <taxon>Longimicrobiaceae</taxon>
        <taxon>Longimicrobium</taxon>
    </lineage>
</organism>
<feature type="active site" description="Proton acceptor" evidence="1">
    <location>
        <position position="581"/>
    </location>
</feature>
<keyword evidence="6" id="KW-1185">Reference proteome</keyword>
<dbReference type="PANTHER" id="PTHR13966">
    <property type="entry name" value="ENDONUCLEASE RELATED"/>
    <property type="match status" value="1"/>
</dbReference>
<dbReference type="InterPro" id="IPR008964">
    <property type="entry name" value="Invasin/intimin_cell_adhesion"/>
</dbReference>
<dbReference type="EMBL" id="JACHIA010000016">
    <property type="protein sequence ID" value="MBB6072593.1"/>
    <property type="molecule type" value="Genomic_DNA"/>
</dbReference>
<dbReference type="InterPro" id="IPR036415">
    <property type="entry name" value="Lamin_tail_dom_sf"/>
</dbReference>
<sequence>MAAPRAWRSALARAACASVALLAVACSDDIIAPAAQLPSPESPGAGGPSQELTCVASVRAATITCQTPAPSAGGASAVIFGGQNSYVRMISSNTAMDAGTGVFSADVAVQNLLPQTIGSTDGVTVDPKGIQVFYASGPNVTAGSGSVEVANEDGTGQFLGEDTKYYQYQQLLASGATSATKPWRWNVAAGVESFTFKVYVSTVVTPSLIITEVMPNPGAADDVDGEFIEVYNPGIAPVDLNGFRFNSRTGASGVETSTVATSVIVAPRGYAVIGARVDSAFNGGIKVAHAWGTSINLSNSASATAPDYIKVSRPGVGAGTFVTLDSVAWTAGGGTSNVATPPTARSRELTDLKADNSVLNNNAVWNTAYTTFGYGDGNGGFDRGTPGKANGVAVPTGPVAVVRISPGFAVIDSLNQSRTFTATAEDTLGQASPTTITWASLNPAIATIASNGRVTHVDTGGVYITATASNGKADTTYYRIFKYSPAAIYRNHVEFGIPVTGMPQNNDNILILSDRRTQYNLSYNASRGGPNWVSWNVNRTQFGNAPRGAFGNNSVDPLLPAYGVYQVTTCDYTNSGYTRGHMTQSEQRTQSKADNDTTFLMTNILPQTSELNTGPWGDLEEYGNDLARFQQKELYNVAGGTWPATPRYLTPFSTSCTPQQNKVQIPTTTWKVIVVLPYGKGLADVTSANDVRIIAVDMPNNTTVNNQPWQYYKVTVDQIEAITGYDLLAALPDAIESVVEARIDP</sequence>
<comment type="caution">
    <text evidence="5">The sequence shown here is derived from an EMBL/GenBank/DDBJ whole genome shotgun (WGS) entry which is preliminary data.</text>
</comment>
<dbReference type="Pfam" id="PF00932">
    <property type="entry name" value="LTD"/>
    <property type="match status" value="1"/>
</dbReference>
<dbReference type="SUPFAM" id="SSF49373">
    <property type="entry name" value="Invasin/intimin cell-adhesion fragments"/>
    <property type="match status" value="1"/>
</dbReference>
<dbReference type="InterPro" id="IPR001322">
    <property type="entry name" value="Lamin_tail_dom"/>
</dbReference>
<dbReference type="Gene3D" id="2.60.40.1080">
    <property type="match status" value="1"/>
</dbReference>
<dbReference type="InterPro" id="IPR044929">
    <property type="entry name" value="DNA/RNA_non-sp_Endonuclease_sf"/>
</dbReference>
<evidence type="ECO:0000256" key="2">
    <source>
        <dbReference type="PIRSR" id="PIRSR640255-2"/>
    </source>
</evidence>
<dbReference type="Gene3D" id="3.40.570.10">
    <property type="entry name" value="Extracellular Endonuclease, subunit A"/>
    <property type="match status" value="1"/>
</dbReference>
<dbReference type="RefSeq" id="WP_170032722.1">
    <property type="nucleotide sequence ID" value="NZ_JABDTL010000001.1"/>
</dbReference>
<keyword evidence="2" id="KW-0479">Metal-binding</keyword>
<gene>
    <name evidence="5" type="ORF">HNQ61_004256</name>
</gene>
<keyword evidence="5" id="KW-0378">Hydrolase</keyword>
<dbReference type="InterPro" id="IPR044925">
    <property type="entry name" value="His-Me_finger_sf"/>
</dbReference>
<name>A0A841H3P4_9BACT</name>
<dbReference type="AlphaFoldDB" id="A0A841H3P4"/>
<feature type="domain" description="LTD" evidence="4">
    <location>
        <begin position="192"/>
        <end position="331"/>
    </location>
</feature>